<dbReference type="GO" id="GO:0000009">
    <property type="term" value="F:alpha-1,6-mannosyltransferase activity"/>
    <property type="evidence" value="ECO:0007669"/>
    <property type="project" value="InterPro"/>
</dbReference>
<evidence type="ECO:0000313" key="14">
    <source>
        <dbReference type="Proteomes" id="UP000186594"/>
    </source>
</evidence>
<evidence type="ECO:0000256" key="2">
    <source>
        <dbReference type="ARBA" id="ARBA00009003"/>
    </source>
</evidence>
<evidence type="ECO:0000256" key="9">
    <source>
        <dbReference type="ARBA" id="ARBA00023136"/>
    </source>
</evidence>
<feature type="region of interest" description="Disordered" evidence="11">
    <location>
        <begin position="34"/>
        <end position="56"/>
    </location>
</feature>
<dbReference type="GO" id="GO:0000136">
    <property type="term" value="C:mannan polymerase complex"/>
    <property type="evidence" value="ECO:0007669"/>
    <property type="project" value="TreeGrafter"/>
</dbReference>
<evidence type="ECO:0000256" key="4">
    <source>
        <dbReference type="ARBA" id="ARBA00022679"/>
    </source>
</evidence>
<dbReference type="OMA" id="DWADWYS"/>
<name>A0A1U7LQA7_NEOID</name>
<evidence type="ECO:0000256" key="6">
    <source>
        <dbReference type="ARBA" id="ARBA00022968"/>
    </source>
</evidence>
<dbReference type="InterPro" id="IPR007577">
    <property type="entry name" value="GlycoTrfase_DXD_sugar-bd_CS"/>
</dbReference>
<evidence type="ECO:0000256" key="12">
    <source>
        <dbReference type="SAM" id="Phobius"/>
    </source>
</evidence>
<evidence type="ECO:0000313" key="13">
    <source>
        <dbReference type="EMBL" id="OLL24808.1"/>
    </source>
</evidence>
<keyword evidence="9 12" id="KW-0472">Membrane</keyword>
<dbReference type="FunFam" id="3.90.550.20:FF:000002">
    <property type="entry name" value="Initiation-specific alpha-1,6-mannosyltransferase"/>
    <property type="match status" value="1"/>
</dbReference>
<comment type="subcellular location">
    <subcellularLocation>
        <location evidence="10">Endomembrane system</location>
        <topology evidence="10">Single-pass type II membrane protein</topology>
    </subcellularLocation>
    <subcellularLocation>
        <location evidence="1">Golgi apparatus membrane</location>
        <topology evidence="1">Single-pass membrane protein</topology>
    </subcellularLocation>
</comment>
<keyword evidence="4 13" id="KW-0808">Transferase</keyword>
<keyword evidence="3 13" id="KW-0328">Glycosyltransferase</keyword>
<feature type="transmembrane region" description="Helical" evidence="12">
    <location>
        <begin position="7"/>
        <end position="24"/>
    </location>
</feature>
<gene>
    <name evidence="13" type="ORF">NEOLI_001558</name>
</gene>
<dbReference type="Proteomes" id="UP000186594">
    <property type="component" value="Unassembled WGS sequence"/>
</dbReference>
<keyword evidence="6" id="KW-0735">Signal-anchor</keyword>
<evidence type="ECO:0000256" key="7">
    <source>
        <dbReference type="ARBA" id="ARBA00022989"/>
    </source>
</evidence>
<evidence type="ECO:0000256" key="1">
    <source>
        <dbReference type="ARBA" id="ARBA00004194"/>
    </source>
</evidence>
<dbReference type="OrthoDB" id="411251at2759"/>
<sequence>MRQPGPRRIAIALVVCLVMIYFFYPNSDLDFPSNPTSVRPAVREPPIQKSPRKRPKTQPILKHYQTLRENLEYQFPYDISGMFPTYIWQTWKFSPNQDEFDERLREPEASWTGMHPGFIHEVIDDKMAAALTRHLFSSTPEVIEAYNALPLPILKADFFRYLILLARGGIYSDIDTAALKPAKEWIPSTVSPDTVGMVIGIESDPDLDDWEKYYVRRIQFCQWTIRAKPGHPILREVVARISEEVLSRKSLGTLLDVNDVLELTGPGVWTDSVYWWLNQISNGQKVSWENFTAMRDRKHIGDILVLPITGFSPGVRTMGAEDDDHPMAMVKHYFEGSWREE</sequence>
<evidence type="ECO:0000256" key="3">
    <source>
        <dbReference type="ARBA" id="ARBA00022676"/>
    </source>
</evidence>
<evidence type="ECO:0000256" key="8">
    <source>
        <dbReference type="ARBA" id="ARBA00023034"/>
    </source>
</evidence>
<dbReference type="SUPFAM" id="SSF53448">
    <property type="entry name" value="Nucleotide-diphospho-sugar transferases"/>
    <property type="match status" value="1"/>
</dbReference>
<keyword evidence="5 12" id="KW-0812">Transmembrane</keyword>
<dbReference type="Gene3D" id="3.90.550.20">
    <property type="match status" value="1"/>
</dbReference>
<comment type="caution">
    <text evidence="13">The sequence shown here is derived from an EMBL/GenBank/DDBJ whole genome shotgun (WGS) entry which is preliminary data.</text>
</comment>
<keyword evidence="8" id="KW-0333">Golgi apparatus</keyword>
<dbReference type="AlphaFoldDB" id="A0A1U7LQA7"/>
<dbReference type="EMBL" id="LXFE01000603">
    <property type="protein sequence ID" value="OLL24808.1"/>
    <property type="molecule type" value="Genomic_DNA"/>
</dbReference>
<comment type="similarity">
    <text evidence="2">Belongs to the glycosyltransferase 32 family.</text>
</comment>
<accession>A0A1U7LQA7</accession>
<dbReference type="InterPro" id="IPR039367">
    <property type="entry name" value="Och1-like"/>
</dbReference>
<dbReference type="GO" id="GO:0006487">
    <property type="term" value="P:protein N-linked glycosylation"/>
    <property type="evidence" value="ECO:0007669"/>
    <property type="project" value="TreeGrafter"/>
</dbReference>
<dbReference type="InterPro" id="IPR029044">
    <property type="entry name" value="Nucleotide-diphossugar_trans"/>
</dbReference>
<dbReference type="Pfam" id="PF04488">
    <property type="entry name" value="Gly_transf_sug"/>
    <property type="match status" value="1"/>
</dbReference>
<evidence type="ECO:0000256" key="11">
    <source>
        <dbReference type="SAM" id="MobiDB-lite"/>
    </source>
</evidence>
<evidence type="ECO:0000256" key="5">
    <source>
        <dbReference type="ARBA" id="ARBA00022692"/>
    </source>
</evidence>
<organism evidence="13 14">
    <name type="scientific">Neolecta irregularis (strain DAH-3)</name>
    <dbReference type="NCBI Taxonomy" id="1198029"/>
    <lineage>
        <taxon>Eukaryota</taxon>
        <taxon>Fungi</taxon>
        <taxon>Dikarya</taxon>
        <taxon>Ascomycota</taxon>
        <taxon>Taphrinomycotina</taxon>
        <taxon>Neolectales</taxon>
        <taxon>Neolectaceae</taxon>
        <taxon>Neolecta</taxon>
    </lineage>
</organism>
<reference evidence="13 14" key="1">
    <citation type="submission" date="2016-04" db="EMBL/GenBank/DDBJ databases">
        <title>Evolutionary innovation and constraint leading to complex multicellularity in the Ascomycota.</title>
        <authorList>
            <person name="Cisse O."/>
            <person name="Nguyen A."/>
            <person name="Hewitt D.A."/>
            <person name="Jedd G."/>
            <person name="Stajich J.E."/>
        </authorList>
    </citation>
    <scope>NUCLEOTIDE SEQUENCE [LARGE SCALE GENOMIC DNA]</scope>
    <source>
        <strain evidence="13 14">DAH-3</strain>
    </source>
</reference>
<keyword evidence="14" id="KW-1185">Reference proteome</keyword>
<dbReference type="PANTHER" id="PTHR31834:SF1">
    <property type="entry name" value="INITIATION-SPECIFIC ALPHA-1,6-MANNOSYLTRANSFERASE"/>
    <property type="match status" value="1"/>
</dbReference>
<dbReference type="PANTHER" id="PTHR31834">
    <property type="entry name" value="INITIATION-SPECIFIC ALPHA-1,6-MANNOSYLTRANSFERASE"/>
    <property type="match status" value="1"/>
</dbReference>
<evidence type="ECO:0000256" key="10">
    <source>
        <dbReference type="ARBA" id="ARBA00060399"/>
    </source>
</evidence>
<keyword evidence="7 12" id="KW-1133">Transmembrane helix</keyword>
<protein>
    <submittedName>
        <fullName evidence="13">Initiation-specific alpha-1,6-mannosyltransferase</fullName>
    </submittedName>
</protein>
<dbReference type="STRING" id="1198029.A0A1U7LQA7"/>
<proteinExistence type="inferred from homology"/>